<protein>
    <recommendedName>
        <fullName evidence="2">Helicase-associated domain-containing protein</fullName>
    </recommendedName>
</protein>
<evidence type="ECO:0000313" key="3">
    <source>
        <dbReference type="EMBL" id="CAJ1942378.1"/>
    </source>
</evidence>
<feature type="domain" description="Helicase-associated" evidence="2">
    <location>
        <begin position="276"/>
        <end position="343"/>
    </location>
</feature>
<dbReference type="PANTHER" id="PTHR33418">
    <property type="entry name" value="HELICASE-ASSOCIATED"/>
    <property type="match status" value="1"/>
</dbReference>
<dbReference type="Proteomes" id="UP001295423">
    <property type="component" value="Unassembled WGS sequence"/>
</dbReference>
<evidence type="ECO:0000259" key="2">
    <source>
        <dbReference type="Pfam" id="PF03457"/>
    </source>
</evidence>
<feature type="region of interest" description="Disordered" evidence="1">
    <location>
        <begin position="98"/>
        <end position="118"/>
    </location>
</feature>
<dbReference type="PANTHER" id="PTHR33418:SF1">
    <property type="entry name" value="HELICASE-ASSOCIATED DOMAIN-CONTAINING PROTEIN"/>
    <property type="match status" value="1"/>
</dbReference>
<keyword evidence="4" id="KW-1185">Reference proteome</keyword>
<feature type="domain" description="Helicase-associated" evidence="2">
    <location>
        <begin position="203"/>
        <end position="270"/>
    </location>
</feature>
<organism evidence="3 4">
    <name type="scientific">Cylindrotheca closterium</name>
    <dbReference type="NCBI Taxonomy" id="2856"/>
    <lineage>
        <taxon>Eukaryota</taxon>
        <taxon>Sar</taxon>
        <taxon>Stramenopiles</taxon>
        <taxon>Ochrophyta</taxon>
        <taxon>Bacillariophyta</taxon>
        <taxon>Bacillariophyceae</taxon>
        <taxon>Bacillariophycidae</taxon>
        <taxon>Bacillariales</taxon>
        <taxon>Bacillariaceae</taxon>
        <taxon>Cylindrotheca</taxon>
    </lineage>
</organism>
<feature type="compositionally biased region" description="Polar residues" evidence="1">
    <location>
        <begin position="56"/>
        <end position="68"/>
    </location>
</feature>
<name>A0AAD2CPV1_9STRA</name>
<dbReference type="Pfam" id="PF03457">
    <property type="entry name" value="HA"/>
    <property type="match status" value="2"/>
</dbReference>
<reference evidence="3" key="1">
    <citation type="submission" date="2023-08" db="EMBL/GenBank/DDBJ databases">
        <authorList>
            <person name="Audoor S."/>
            <person name="Bilcke G."/>
        </authorList>
    </citation>
    <scope>NUCLEOTIDE SEQUENCE</scope>
</reference>
<evidence type="ECO:0000256" key="1">
    <source>
        <dbReference type="SAM" id="MobiDB-lite"/>
    </source>
</evidence>
<dbReference type="AlphaFoldDB" id="A0AAD2CPV1"/>
<dbReference type="EMBL" id="CAKOGP040001112">
    <property type="protein sequence ID" value="CAJ1942378.1"/>
    <property type="molecule type" value="Genomic_DNA"/>
</dbReference>
<gene>
    <name evidence="3" type="ORF">CYCCA115_LOCUS7917</name>
</gene>
<dbReference type="Gene3D" id="6.10.140.530">
    <property type="match status" value="2"/>
</dbReference>
<accession>A0AAD2CPV1</accession>
<sequence length="353" mass="40131">MIQSNLNFSTSFMNPEQNSAFTALGTSSSCPKSLLAQMQQAVQPSHPPLKKRDFTLSPTNDSEEASQPSKKRRVAVGMGSWWKFGSMPTEIKNLAKQGSVKCKPPSSGSTQVTTMDPRPFPPATIQIRTAMPMSLPNQVSQVLDNSITQFNTAQLEAAQARIAAVTQLAVAPTTPVAPVVERSDHDSVSDTGSGGLKYRQYQAENWSERYESLIIFRKNHGHCLVPNSYPEDVALAQWVKRQRYQYKLKQESKRSTLSDERVEALDNIGFVWDSHRAVWDERFNELLDYKRVNGNCNVPSRYTENRQLAVWVKRQRRQHKFFRTNQPSSMTEERIIRLESIGFEWDLRSRDSS</sequence>
<comment type="caution">
    <text evidence="3">The sequence shown here is derived from an EMBL/GenBank/DDBJ whole genome shotgun (WGS) entry which is preliminary data.</text>
</comment>
<dbReference type="InterPro" id="IPR005114">
    <property type="entry name" value="Helicase_assoc"/>
</dbReference>
<feature type="region of interest" description="Disordered" evidence="1">
    <location>
        <begin position="35"/>
        <end position="74"/>
    </location>
</feature>
<evidence type="ECO:0000313" key="4">
    <source>
        <dbReference type="Proteomes" id="UP001295423"/>
    </source>
</evidence>
<proteinExistence type="predicted"/>